<comment type="similarity">
    <text evidence="1">Belongs to the polysaccharide lyase 8 family.</text>
</comment>
<evidence type="ECO:0000256" key="1">
    <source>
        <dbReference type="ARBA" id="ARBA00006699"/>
    </source>
</evidence>
<dbReference type="InterPro" id="IPR008929">
    <property type="entry name" value="Chondroitin_lyas"/>
</dbReference>
<dbReference type="SUPFAM" id="SSF48230">
    <property type="entry name" value="Chondroitin AC/alginate lyase"/>
    <property type="match status" value="1"/>
</dbReference>
<feature type="active site" evidence="4">
    <location>
        <position position="198"/>
    </location>
</feature>
<dbReference type="InterPro" id="IPR014718">
    <property type="entry name" value="GH-type_carb-bd"/>
</dbReference>
<dbReference type="SUPFAM" id="SSF49863">
    <property type="entry name" value="Hyaluronate lyase-like, C-terminal domain"/>
    <property type="match status" value="1"/>
</dbReference>
<keyword evidence="2" id="KW-0732">Signal</keyword>
<organism evidence="7 8">
    <name type="scientific">Photobacterium sp. (strain ATCC 43367)</name>
    <dbReference type="NCBI Taxonomy" id="379097"/>
    <lineage>
        <taxon>Bacteria</taxon>
        <taxon>Pseudomonadati</taxon>
        <taxon>Pseudomonadota</taxon>
        <taxon>Gammaproteobacteria</taxon>
        <taxon>Vibrionales</taxon>
        <taxon>Vibrionaceae</taxon>
        <taxon>Vibrio</taxon>
        <taxon>Vibrio oreintalis group</taxon>
    </lineage>
</organism>
<evidence type="ECO:0000313" key="7">
    <source>
        <dbReference type="EMBL" id="KGY09451.1"/>
    </source>
</evidence>
<name>A0A0A5I0Z3_PHOS4</name>
<dbReference type="InterPro" id="IPR003159">
    <property type="entry name" value="Lyase_8_central_dom"/>
</dbReference>
<reference evidence="7 8" key="1">
    <citation type="submission" date="2014-10" db="EMBL/GenBank/DDBJ databases">
        <title>Genome sequencing of Vibrio sinaloensis T08.</title>
        <authorList>
            <person name="Chan K.-G."/>
            <person name="Mohamad N.I."/>
        </authorList>
    </citation>
    <scope>NUCLEOTIDE SEQUENCE [LARGE SCALE GENOMIC DNA]</scope>
    <source>
        <strain evidence="7 8">T08</strain>
    </source>
</reference>
<dbReference type="Pfam" id="PF02278">
    <property type="entry name" value="Lyase_8"/>
    <property type="match status" value="1"/>
</dbReference>
<dbReference type="Gene3D" id="2.60.220.10">
    <property type="entry name" value="Polysaccharide lyase family 8-like, C-terminal"/>
    <property type="match status" value="1"/>
</dbReference>
<dbReference type="GO" id="GO:0016837">
    <property type="term" value="F:carbon-oxygen lyase activity, acting on polysaccharides"/>
    <property type="evidence" value="ECO:0007669"/>
    <property type="project" value="UniProtKB-ARBA"/>
</dbReference>
<dbReference type="Proteomes" id="UP000030451">
    <property type="component" value="Unassembled WGS sequence"/>
</dbReference>
<dbReference type="OrthoDB" id="6636047at2"/>
<dbReference type="STRING" id="379097.SE23_14250"/>
<dbReference type="SUPFAM" id="SSF74650">
    <property type="entry name" value="Galactose mutarotase-like"/>
    <property type="match status" value="1"/>
</dbReference>
<dbReference type="PANTHER" id="PTHR38481:SF1">
    <property type="entry name" value="HYALURONATE LYASE"/>
    <property type="match status" value="1"/>
</dbReference>
<evidence type="ECO:0000256" key="2">
    <source>
        <dbReference type="ARBA" id="ARBA00022729"/>
    </source>
</evidence>
<dbReference type="GO" id="GO:0005576">
    <property type="term" value="C:extracellular region"/>
    <property type="evidence" value="ECO:0007669"/>
    <property type="project" value="InterPro"/>
</dbReference>
<comment type="caution">
    <text evidence="7">The sequence shown here is derived from an EMBL/GenBank/DDBJ whole genome shotgun (WGS) entry which is preliminary data.</text>
</comment>
<dbReference type="GO" id="GO:0030246">
    <property type="term" value="F:carbohydrate binding"/>
    <property type="evidence" value="ECO:0007669"/>
    <property type="project" value="InterPro"/>
</dbReference>
<dbReference type="AlphaFoldDB" id="A0A0A5I0Z3"/>
<evidence type="ECO:0000256" key="4">
    <source>
        <dbReference type="PIRSR" id="PIRSR638970-1"/>
    </source>
</evidence>
<dbReference type="Gene3D" id="1.50.10.100">
    <property type="entry name" value="Chondroitin AC/alginate lyase"/>
    <property type="match status" value="1"/>
</dbReference>
<feature type="domain" description="Polysaccharide lyase family 8 central" evidence="5">
    <location>
        <begin position="313"/>
        <end position="551"/>
    </location>
</feature>
<dbReference type="EMBL" id="JRWP01000005">
    <property type="protein sequence ID" value="KGY09451.1"/>
    <property type="molecule type" value="Genomic_DNA"/>
</dbReference>
<evidence type="ECO:0000256" key="3">
    <source>
        <dbReference type="ARBA" id="ARBA00023239"/>
    </source>
</evidence>
<dbReference type="Gene3D" id="2.70.98.10">
    <property type="match status" value="1"/>
</dbReference>
<feature type="domain" description="Polysaccharide lyase 8 N-terminal alpha-helical" evidence="6">
    <location>
        <begin position="75"/>
        <end position="271"/>
    </location>
</feature>
<accession>A0A0A5I0Z3</accession>
<dbReference type="InterPro" id="IPR011013">
    <property type="entry name" value="Gal_mutarotase_sf_dom"/>
</dbReference>
<dbReference type="RefSeq" id="WP_038189253.1">
    <property type="nucleotide sequence ID" value="NZ_JRWP01000005.1"/>
</dbReference>
<proteinExistence type="inferred from homology"/>
<dbReference type="InterPro" id="IPR012970">
    <property type="entry name" value="Lyase_8_alpha_N"/>
</dbReference>
<dbReference type="PANTHER" id="PTHR38481">
    <property type="entry name" value="HYALURONATE LYASE"/>
    <property type="match status" value="1"/>
</dbReference>
<feature type="active site" evidence="4">
    <location>
        <position position="261"/>
    </location>
</feature>
<dbReference type="InterPro" id="IPR038970">
    <property type="entry name" value="Lyase_8"/>
</dbReference>
<sequence>MISQHLLHVKSLAAEEVLQQNRSFIEGADWVDTKSAWQAMFEPNSGWPDINLHQAEDDGQIIQTYLRRVLLLACDAQLNRNQSSVELAREALVYWFQINPTNWNWWWNQIGKQRTLGPVGLLLESFLPSSLRDKVLQIFPKEATMTGANRADLAHAMAFGALLSNDEQRFQAAMQEIRNTITITLKEGMQPDYSYHQHGPQLQNGGYGESFYNVALPWCYVTLDTVFAFPETLRSILSDYFLQGSVWMTRNGRWDYNVCGRAIAKPDLEKPYSSKVLAGQARMLCKILPKNAILFKRYQNHLSGEGYPFSGYKCFWRSDYAIAVSERYSISIKANSCRTSPIETGNQENLLGYWLGFGSMNLAVSTEEYRDIFPMWNWCRVPGVTNPQVAMPAYEWGRTEQKTHWTGGVSNTRWGVFTFELDSHKTQALKSWFFFDGVVVALGAGICSDHTEPVVTTINQCHYQNSLWCDAEQKTGELSGKSQGWLHHGDIGYVLHGESAQITCETRTSSWWKINHSLSGTPKTADVFELVLNHGEQPSNAHYQYTLLPAATIEQTRCYAENPTACVIRNTKQVQAVMLGTQIGCVFYVPISLTVFDGLVIKVDRPCVLICDNTCDQFELSLATPGYGDAVNITITERSRAYQTSVYTPTESDLLGSSVHLTITK</sequence>
<keyword evidence="3" id="KW-0456">Lyase</keyword>
<dbReference type="GO" id="GO:0005975">
    <property type="term" value="P:carbohydrate metabolic process"/>
    <property type="evidence" value="ECO:0007669"/>
    <property type="project" value="InterPro"/>
</dbReference>
<gene>
    <name evidence="7" type="ORF">NM06_06265</name>
</gene>
<dbReference type="InterPro" id="IPR011071">
    <property type="entry name" value="Lyase_8-like_C"/>
</dbReference>
<evidence type="ECO:0000259" key="6">
    <source>
        <dbReference type="Pfam" id="PF08124"/>
    </source>
</evidence>
<protein>
    <submittedName>
        <fullName evidence="7">Chondroitinase</fullName>
    </submittedName>
</protein>
<evidence type="ECO:0000313" key="8">
    <source>
        <dbReference type="Proteomes" id="UP000030451"/>
    </source>
</evidence>
<dbReference type="Pfam" id="PF08124">
    <property type="entry name" value="Lyase_8_N"/>
    <property type="match status" value="1"/>
</dbReference>
<feature type="active site" evidence="4">
    <location>
        <position position="207"/>
    </location>
</feature>
<evidence type="ECO:0000259" key="5">
    <source>
        <dbReference type="Pfam" id="PF02278"/>
    </source>
</evidence>